<dbReference type="Gene3D" id="2.160.20.80">
    <property type="entry name" value="E3 ubiquitin-protein ligase SopA"/>
    <property type="match status" value="1"/>
</dbReference>
<dbReference type="PANTHER" id="PTHR42999:SF1">
    <property type="entry name" value="PENTAPEPTIDE REPEAT-CONTAINING PROTEIN"/>
    <property type="match status" value="1"/>
</dbReference>
<proteinExistence type="predicted"/>
<name>A0ABW1LCR4_9BACL</name>
<dbReference type="InterPro" id="IPR001646">
    <property type="entry name" value="5peptide_repeat"/>
</dbReference>
<dbReference type="SUPFAM" id="SSF141571">
    <property type="entry name" value="Pentapeptide repeat-like"/>
    <property type="match status" value="1"/>
</dbReference>
<dbReference type="EMBL" id="JBHSRI010000038">
    <property type="protein sequence ID" value="MFC6041276.1"/>
    <property type="molecule type" value="Genomic_DNA"/>
</dbReference>
<comment type="caution">
    <text evidence="1">The sequence shown here is derived from an EMBL/GenBank/DDBJ whole genome shotgun (WGS) entry which is preliminary data.</text>
</comment>
<evidence type="ECO:0000313" key="1">
    <source>
        <dbReference type="EMBL" id="MFC6041276.1"/>
    </source>
</evidence>
<keyword evidence="2" id="KW-1185">Reference proteome</keyword>
<dbReference type="InterPro" id="IPR052949">
    <property type="entry name" value="PA_immunity-related"/>
</dbReference>
<accession>A0ABW1LCR4</accession>
<dbReference type="RefSeq" id="WP_377736066.1">
    <property type="nucleotide sequence ID" value="NZ_JBHSRI010000038.1"/>
</dbReference>
<reference evidence="2" key="1">
    <citation type="journal article" date="2019" name="Int. J. Syst. Evol. Microbiol.">
        <title>The Global Catalogue of Microorganisms (GCM) 10K type strain sequencing project: providing services to taxonomists for standard genome sequencing and annotation.</title>
        <authorList>
            <consortium name="The Broad Institute Genomics Platform"/>
            <consortium name="The Broad Institute Genome Sequencing Center for Infectious Disease"/>
            <person name="Wu L."/>
            <person name="Ma J."/>
        </authorList>
    </citation>
    <scope>NUCLEOTIDE SEQUENCE [LARGE SCALE GENOMIC DNA]</scope>
    <source>
        <strain evidence="2">CCUG 54527</strain>
    </source>
</reference>
<organism evidence="1 2">
    <name type="scientific">Paenisporosarcina macmurdoensis</name>
    <dbReference type="NCBI Taxonomy" id="212659"/>
    <lineage>
        <taxon>Bacteria</taxon>
        <taxon>Bacillati</taxon>
        <taxon>Bacillota</taxon>
        <taxon>Bacilli</taxon>
        <taxon>Bacillales</taxon>
        <taxon>Caryophanaceae</taxon>
        <taxon>Paenisporosarcina</taxon>
    </lineage>
</organism>
<dbReference type="Proteomes" id="UP001596170">
    <property type="component" value="Unassembled WGS sequence"/>
</dbReference>
<gene>
    <name evidence="1" type="ORF">ACFPYN_17865</name>
</gene>
<dbReference type="PANTHER" id="PTHR42999">
    <property type="entry name" value="ANTIBIOTIC RESISTANCE PROTEIN MCBG"/>
    <property type="match status" value="1"/>
</dbReference>
<evidence type="ECO:0000313" key="2">
    <source>
        <dbReference type="Proteomes" id="UP001596170"/>
    </source>
</evidence>
<sequence length="212" mass="24565">MKIDKPKFPKHLEELNVSRLIEVDEERFISRGMVLKWDVTELPENKISFDQVHFLDVDFNRVRFDQVEFIDCKFERCDLSNVDFGHSIFHRVEFHQSKLVGVQCTQSRFGHVLMNSCVANYAAFSFSKMKQVMFQQTAFNNTDFFECLFDKVELTECELDSSNFSETSLDKIDLSTCTYEQITVSVEKLSGCTVSTEQAMGFAKLLGLLIKE</sequence>
<protein>
    <submittedName>
        <fullName evidence="1">Pentapeptide repeat-containing protein</fullName>
    </submittedName>
</protein>
<dbReference type="Pfam" id="PF13599">
    <property type="entry name" value="Pentapeptide_4"/>
    <property type="match status" value="1"/>
</dbReference>